<organism evidence="1">
    <name type="scientific">Leptolyngbya boryana CZ1</name>
    <dbReference type="NCBI Taxonomy" id="3060204"/>
    <lineage>
        <taxon>Bacteria</taxon>
        <taxon>Bacillati</taxon>
        <taxon>Cyanobacteriota</taxon>
        <taxon>Cyanophyceae</taxon>
        <taxon>Leptolyngbyales</taxon>
        <taxon>Leptolyngbyaceae</taxon>
        <taxon>Leptolyngbya group</taxon>
        <taxon>Leptolyngbya</taxon>
    </lineage>
</organism>
<evidence type="ECO:0000313" key="1">
    <source>
        <dbReference type="EMBL" id="WNZ45241.1"/>
    </source>
</evidence>
<proteinExistence type="predicted"/>
<accession>A0AA96WSJ2</accession>
<dbReference type="EMBL" id="CP130144">
    <property type="protein sequence ID" value="WNZ45241.1"/>
    <property type="molecule type" value="Genomic_DNA"/>
</dbReference>
<dbReference type="RefSeq" id="WP_316426966.1">
    <property type="nucleotide sequence ID" value="NZ_CP130144.1"/>
</dbReference>
<sequence>MTPTEPLLLVAIARSKKQKKLHQELESLAAAYIAGKDVKEQMQTVLDGLSSLHEINASNLDEHLNLYKQRDNQ</sequence>
<dbReference type="AlphaFoldDB" id="A0AA96WSJ2"/>
<protein>
    <submittedName>
        <fullName evidence="1">Uncharacterized protein</fullName>
    </submittedName>
</protein>
<reference evidence="1" key="1">
    <citation type="journal article" date="2023" name="Plants (Basel)">
        <title>Genomic Analysis of Leptolyngbya boryana CZ1 Reveals Efficient Carbon Fixation Modules.</title>
        <authorList>
            <person name="Bai X."/>
            <person name="Wang H."/>
            <person name="Cheng W."/>
            <person name="Wang J."/>
            <person name="Ma M."/>
            <person name="Hu H."/>
            <person name="Song Z."/>
            <person name="Ma H."/>
            <person name="Fan Y."/>
            <person name="Du C."/>
            <person name="Xu J."/>
        </authorList>
    </citation>
    <scope>NUCLEOTIDE SEQUENCE</scope>
    <source>
        <strain evidence="1">CZ1</strain>
    </source>
</reference>
<gene>
    <name evidence="1" type="ORF">Q2T42_25980</name>
</gene>
<reference evidence="1" key="2">
    <citation type="submission" date="2023-07" db="EMBL/GenBank/DDBJ databases">
        <authorList>
            <person name="Bai X.-H."/>
            <person name="Wang H.-H."/>
            <person name="Wang J."/>
            <person name="Ma M.-Y."/>
            <person name="Hu H.-H."/>
            <person name="Song Z.-L."/>
            <person name="Ma H.-G."/>
            <person name="Fan Y."/>
            <person name="Du C.-Y."/>
            <person name="Xu J.-C."/>
        </authorList>
    </citation>
    <scope>NUCLEOTIDE SEQUENCE</scope>
    <source>
        <strain evidence="1">CZ1</strain>
    </source>
</reference>
<name>A0AA96WSJ2_LEPBY</name>